<proteinExistence type="predicted"/>
<organism evidence="3 5">
    <name type="scientific">Streptomyces griseofuscus</name>
    <dbReference type="NCBI Taxonomy" id="146922"/>
    <lineage>
        <taxon>Bacteria</taxon>
        <taxon>Bacillati</taxon>
        <taxon>Actinomycetota</taxon>
        <taxon>Actinomycetes</taxon>
        <taxon>Kitasatosporales</taxon>
        <taxon>Streptomycetaceae</taxon>
        <taxon>Streptomyces</taxon>
    </lineage>
</organism>
<protein>
    <submittedName>
        <fullName evidence="3">DNA-binding protein</fullName>
    </submittedName>
</protein>
<evidence type="ECO:0000256" key="1">
    <source>
        <dbReference type="SAM" id="MobiDB-lite"/>
    </source>
</evidence>
<name>A0A7H1PQP7_9ACTN</name>
<dbReference type="RefSeq" id="WP_051850561.1">
    <property type="nucleotide sequence ID" value="NZ_CP051006.1"/>
</dbReference>
<dbReference type="PANTHER" id="PTHR35010:SF2">
    <property type="entry name" value="BLL4672 PROTEIN"/>
    <property type="match status" value="1"/>
</dbReference>
<gene>
    <name evidence="3" type="ORF">HEP81_00039</name>
    <name evidence="4" type="ORF">HEP81_07839</name>
</gene>
<feature type="region of interest" description="Disordered" evidence="1">
    <location>
        <begin position="278"/>
        <end position="306"/>
    </location>
</feature>
<dbReference type="SMART" id="SM00530">
    <property type="entry name" value="HTH_XRE"/>
    <property type="match status" value="1"/>
</dbReference>
<dbReference type="InterPro" id="IPR010982">
    <property type="entry name" value="Lambda_DNA-bd_dom_sf"/>
</dbReference>
<dbReference type="PANTHER" id="PTHR35010">
    <property type="entry name" value="BLL4672 PROTEIN-RELATED"/>
    <property type="match status" value="1"/>
</dbReference>
<evidence type="ECO:0000313" key="3">
    <source>
        <dbReference type="EMBL" id="QNT90377.1"/>
    </source>
</evidence>
<dbReference type="CDD" id="cd00093">
    <property type="entry name" value="HTH_XRE"/>
    <property type="match status" value="1"/>
</dbReference>
<sequence length="306" mass="34391">MTHSGPPTTPHAFPHRELGAFLRSRRERLAPHTVGLPAAPGRRTPGLRRAEVAERAGISLSWYTWLEQGRVRTSPQVLRAVARALRLDEAETAHVLSFTAEDRPPANPPTFVSRNLLTLVQSMAPYPAVVLDPHWDLLAWNTSYAALLTDPARLHPKQRNLLWLVFCWPPARTLLADWPREARALLGQFRSRAAHRPGDPRFTELLGRLLTDPDAARWYADRETTAFQPSVRRFHHPAAGELRLRYVKLAAVDEPGHHLLTYLPDDPASHDALRRLEKTAPSPCPGRGPCQARTTPTPQPHTAARW</sequence>
<keyword evidence="3" id="KW-0238">DNA-binding</keyword>
<evidence type="ECO:0000313" key="5">
    <source>
        <dbReference type="Proteomes" id="UP000516422"/>
    </source>
</evidence>
<accession>A0A7H1PQP7</accession>
<reference evidence="3 5" key="1">
    <citation type="submission" date="2020-04" db="EMBL/GenBank/DDBJ databases">
        <title>Characterization and engineering of Streptomyces griseofuscus DSM40191 as a potential heterologous host for expression of BGCs.</title>
        <authorList>
            <person name="Gren T."/>
            <person name="Whitford C.M."/>
            <person name="Mohite O.S."/>
            <person name="Joergensen T.S."/>
            <person name="Nielsen J.B."/>
            <person name="Lee S.Y."/>
            <person name="Weber T."/>
        </authorList>
    </citation>
    <scope>NUCLEOTIDE SEQUENCE [LARGE SCALE GENOMIC DNA]</scope>
    <source>
        <strain evidence="3 5">DSM 40191</strain>
    </source>
</reference>
<dbReference type="SUPFAM" id="SSF47413">
    <property type="entry name" value="lambda repressor-like DNA-binding domains"/>
    <property type="match status" value="1"/>
</dbReference>
<dbReference type="Pfam" id="PF17765">
    <property type="entry name" value="MLTR_LBD"/>
    <property type="match status" value="1"/>
</dbReference>
<dbReference type="GO" id="GO:0003677">
    <property type="term" value="F:DNA binding"/>
    <property type="evidence" value="ECO:0007669"/>
    <property type="project" value="UniProtKB-KW"/>
</dbReference>
<dbReference type="Proteomes" id="UP000516422">
    <property type="component" value="Chromosome"/>
</dbReference>
<dbReference type="InterPro" id="IPR041413">
    <property type="entry name" value="MLTR_LBD"/>
</dbReference>
<dbReference type="EMBL" id="CP051006">
    <property type="protein sequence ID" value="QNT90377.1"/>
    <property type="molecule type" value="Genomic_DNA"/>
</dbReference>
<dbReference type="Gene3D" id="3.30.450.180">
    <property type="match status" value="1"/>
</dbReference>
<evidence type="ECO:0000313" key="4">
    <source>
        <dbReference type="EMBL" id="QNT98069.1"/>
    </source>
</evidence>
<dbReference type="Gene3D" id="1.10.260.40">
    <property type="entry name" value="lambda repressor-like DNA-binding domains"/>
    <property type="match status" value="1"/>
</dbReference>
<dbReference type="AlphaFoldDB" id="A0A7H1PQP7"/>
<dbReference type="KEGG" id="sgf:HEP81_00039"/>
<dbReference type="InterPro" id="IPR001387">
    <property type="entry name" value="Cro/C1-type_HTH"/>
</dbReference>
<feature type="domain" description="HTH cro/C1-type" evidence="2">
    <location>
        <begin position="46"/>
        <end position="92"/>
    </location>
</feature>
<dbReference type="EMBL" id="CP051006">
    <property type="protein sequence ID" value="QNT98069.1"/>
    <property type="molecule type" value="Genomic_DNA"/>
</dbReference>
<evidence type="ECO:0000259" key="2">
    <source>
        <dbReference type="PROSITE" id="PS50943"/>
    </source>
</evidence>
<dbReference type="KEGG" id="sgf:HEP81_07839"/>
<dbReference type="Pfam" id="PF13560">
    <property type="entry name" value="HTH_31"/>
    <property type="match status" value="1"/>
</dbReference>
<dbReference type="GeneID" id="91467325"/>
<dbReference type="PROSITE" id="PS50943">
    <property type="entry name" value="HTH_CROC1"/>
    <property type="match status" value="1"/>
</dbReference>